<dbReference type="EMBL" id="CP123000">
    <property type="protein sequence ID" value="WGI68549.1"/>
    <property type="molecule type" value="Genomic_DNA"/>
</dbReference>
<protein>
    <submittedName>
        <fullName evidence="1">Uncharacterized protein</fullName>
    </submittedName>
</protein>
<evidence type="ECO:0000313" key="2">
    <source>
        <dbReference type="Proteomes" id="UP001227095"/>
    </source>
</evidence>
<dbReference type="RefSeq" id="WP_280107484.1">
    <property type="nucleotide sequence ID" value="NZ_CP123000.1"/>
</dbReference>
<proteinExistence type="predicted"/>
<evidence type="ECO:0000313" key="1">
    <source>
        <dbReference type="EMBL" id="WGI68549.1"/>
    </source>
</evidence>
<organism evidence="1 2">
    <name type="scientific">Neorhizobium petrolearium</name>
    <dbReference type="NCBI Taxonomy" id="515361"/>
    <lineage>
        <taxon>Bacteria</taxon>
        <taxon>Pseudomonadati</taxon>
        <taxon>Pseudomonadota</taxon>
        <taxon>Alphaproteobacteria</taxon>
        <taxon>Hyphomicrobiales</taxon>
        <taxon>Rhizobiaceae</taxon>
        <taxon>Rhizobium/Agrobacterium group</taxon>
        <taxon>Neorhizobium</taxon>
    </lineage>
</organism>
<sequence>MAIHAVGVMFQVYLLSVQNPCPYVASYRPNMKKEDTDRLVKSDQYQNASEVLCEELRLIQLREAARKGFTDLDEGRFVDVRGDGLEDFIAGLGREAEARLGRTSF</sequence>
<reference evidence="1 2" key="1">
    <citation type="submission" date="2023-04" db="EMBL/GenBank/DDBJ databases">
        <title>Neorhizobium petrolearium OS53, complete genome.</title>
        <authorList>
            <person name="Yu T."/>
        </authorList>
    </citation>
    <scope>NUCLEOTIDE SEQUENCE [LARGE SCALE GENOMIC DNA]</scope>
    <source>
        <strain evidence="1 2">OS53</strain>
    </source>
</reference>
<keyword evidence="2" id="KW-1185">Reference proteome</keyword>
<name>A0ABY8M267_9HYPH</name>
<dbReference type="InterPro" id="IPR038296">
    <property type="entry name" value="ParD_sf"/>
</dbReference>
<dbReference type="Gene3D" id="6.10.10.120">
    <property type="entry name" value="Antitoxin ParD1-like"/>
    <property type="match status" value="1"/>
</dbReference>
<dbReference type="Proteomes" id="UP001227095">
    <property type="component" value="Chromosome"/>
</dbReference>
<accession>A0ABY8M267</accession>
<gene>
    <name evidence="1" type="ORF">QEO92_00145</name>
</gene>